<dbReference type="KEGG" id="afs:AFR_12085"/>
<dbReference type="STRING" id="1246995.AFR_12085"/>
<protein>
    <submittedName>
        <fullName evidence="2">Uncharacterized protein</fullName>
    </submittedName>
</protein>
<evidence type="ECO:0000313" key="3">
    <source>
        <dbReference type="Proteomes" id="UP000017746"/>
    </source>
</evidence>
<dbReference type="EMBL" id="CP006272">
    <property type="protein sequence ID" value="AGZ40703.1"/>
    <property type="molecule type" value="Genomic_DNA"/>
</dbReference>
<dbReference type="AlphaFoldDB" id="U5VUP5"/>
<proteinExistence type="predicted"/>
<keyword evidence="3" id="KW-1185">Reference proteome</keyword>
<reference evidence="2 3" key="1">
    <citation type="journal article" date="2014" name="J. Biotechnol.">
        <title>Complete genome sequence of the actinobacterium Actinoplanes friuliensis HAG 010964, producer of the lipopeptide antibiotic friulimycin.</title>
        <authorList>
            <person name="Ruckert C."/>
            <person name="Szczepanowski R."/>
            <person name="Albersmeier A."/>
            <person name="Goesmann A."/>
            <person name="Fischer N."/>
            <person name="Steinkamper A."/>
            <person name="Puhler A."/>
            <person name="Biener R."/>
            <person name="Schwartz D."/>
            <person name="Kalinowski J."/>
        </authorList>
    </citation>
    <scope>NUCLEOTIDE SEQUENCE [LARGE SCALE GENOMIC DNA]</scope>
    <source>
        <strain evidence="2 3">DSM 7358</strain>
    </source>
</reference>
<dbReference type="HOGENOM" id="CLU_1850855_0_0_11"/>
<dbReference type="Proteomes" id="UP000017746">
    <property type="component" value="Chromosome"/>
</dbReference>
<evidence type="ECO:0000313" key="2">
    <source>
        <dbReference type="EMBL" id="AGZ40703.1"/>
    </source>
</evidence>
<feature type="region of interest" description="Disordered" evidence="1">
    <location>
        <begin position="1"/>
        <end position="62"/>
    </location>
</feature>
<gene>
    <name evidence="2" type="ORF">AFR_12085</name>
</gene>
<accession>U5VUP5</accession>
<organism evidence="2 3">
    <name type="scientific">Actinoplanes friuliensis DSM 7358</name>
    <dbReference type="NCBI Taxonomy" id="1246995"/>
    <lineage>
        <taxon>Bacteria</taxon>
        <taxon>Bacillati</taxon>
        <taxon>Actinomycetota</taxon>
        <taxon>Actinomycetes</taxon>
        <taxon>Micromonosporales</taxon>
        <taxon>Micromonosporaceae</taxon>
        <taxon>Actinoplanes</taxon>
    </lineage>
</organism>
<dbReference type="PATRIC" id="fig|1246995.3.peg.2460"/>
<sequence>MLFHRERLERFEGRHSVDQTDKVEPVSKARPGEGRTKGSPILPAGQQRPVPHRSDPGRQRRAGVSAVVDSVVGFAGHPFAVPHRFHHVQPGQLPVRHGLRARTCSFGRLVRPGSWLGLGCRRAAQSEEFHELIAVGAG</sequence>
<name>U5VUP5_9ACTN</name>
<feature type="compositionally biased region" description="Basic and acidic residues" evidence="1">
    <location>
        <begin position="1"/>
        <end position="36"/>
    </location>
</feature>
<evidence type="ECO:0000256" key="1">
    <source>
        <dbReference type="SAM" id="MobiDB-lite"/>
    </source>
</evidence>